<gene>
    <name evidence="4" type="ORF">H6G83_06295</name>
</gene>
<keyword evidence="2" id="KW-0732">Signal</keyword>
<evidence type="ECO:0000313" key="4">
    <source>
        <dbReference type="EMBL" id="MBD2500233.1"/>
    </source>
</evidence>
<comment type="caution">
    <text evidence="4">The sequence shown here is derived from an EMBL/GenBank/DDBJ whole genome shotgun (WGS) entry which is preliminary data.</text>
</comment>
<name>A0ABR8D1E0_9NOST</name>
<proteinExistence type="predicted"/>
<dbReference type="Pfam" id="PF00345">
    <property type="entry name" value="PapD_N"/>
    <property type="match status" value="1"/>
</dbReference>
<organism evidence="4 5">
    <name type="scientific">Anabaena azotica FACHB-119</name>
    <dbReference type="NCBI Taxonomy" id="947527"/>
    <lineage>
        <taxon>Bacteria</taxon>
        <taxon>Bacillati</taxon>
        <taxon>Cyanobacteriota</taxon>
        <taxon>Cyanophyceae</taxon>
        <taxon>Nostocales</taxon>
        <taxon>Nostocaceae</taxon>
        <taxon>Anabaena</taxon>
        <taxon>Anabaena azotica</taxon>
    </lineage>
</organism>
<dbReference type="Gene3D" id="2.60.40.10">
    <property type="entry name" value="Immunoglobulins"/>
    <property type="match status" value="1"/>
</dbReference>
<feature type="domain" description="Pili assembly chaperone N-terminal" evidence="3">
    <location>
        <begin position="32"/>
        <end position="142"/>
    </location>
</feature>
<evidence type="ECO:0000256" key="1">
    <source>
        <dbReference type="SAM" id="MobiDB-lite"/>
    </source>
</evidence>
<keyword evidence="5" id="KW-1185">Reference proteome</keyword>
<feature type="region of interest" description="Disordered" evidence="1">
    <location>
        <begin position="282"/>
        <end position="311"/>
    </location>
</feature>
<reference evidence="4 5" key="1">
    <citation type="journal article" date="2020" name="ISME J.">
        <title>Comparative genomics reveals insights into cyanobacterial evolution and habitat adaptation.</title>
        <authorList>
            <person name="Chen M.Y."/>
            <person name="Teng W.K."/>
            <person name="Zhao L."/>
            <person name="Hu C.X."/>
            <person name="Zhou Y.K."/>
            <person name="Han B.P."/>
            <person name="Song L.R."/>
            <person name="Shu W.S."/>
        </authorList>
    </citation>
    <scope>NUCLEOTIDE SEQUENCE [LARGE SCALE GENOMIC DNA]</scope>
    <source>
        <strain evidence="4 5">FACHB-119</strain>
    </source>
</reference>
<dbReference type="RefSeq" id="WP_190468603.1">
    <property type="nucleotide sequence ID" value="NZ_JACJSG010000006.1"/>
</dbReference>
<evidence type="ECO:0000313" key="5">
    <source>
        <dbReference type="Proteomes" id="UP000661112"/>
    </source>
</evidence>
<dbReference type="EMBL" id="JACJSG010000006">
    <property type="protein sequence ID" value="MBD2500233.1"/>
    <property type="molecule type" value="Genomic_DNA"/>
</dbReference>
<evidence type="ECO:0000259" key="3">
    <source>
        <dbReference type="Pfam" id="PF00345"/>
    </source>
</evidence>
<protein>
    <submittedName>
        <fullName evidence="4">Fimbria/pilus periplasmic chaperone</fullName>
    </submittedName>
</protein>
<dbReference type="Proteomes" id="UP000661112">
    <property type="component" value="Unassembled WGS sequence"/>
</dbReference>
<dbReference type="InterPro" id="IPR016147">
    <property type="entry name" value="Pili_assmbl_chaperone_N"/>
</dbReference>
<dbReference type="InterPro" id="IPR008962">
    <property type="entry name" value="PapD-like_sf"/>
</dbReference>
<feature type="chain" id="PRO_5047327408" evidence="2">
    <location>
        <begin position="28"/>
        <end position="311"/>
    </location>
</feature>
<accession>A0ABR8D1E0</accession>
<evidence type="ECO:0000256" key="2">
    <source>
        <dbReference type="SAM" id="SignalP"/>
    </source>
</evidence>
<dbReference type="InterPro" id="IPR013783">
    <property type="entry name" value="Ig-like_fold"/>
</dbReference>
<feature type="signal peptide" evidence="2">
    <location>
        <begin position="1"/>
        <end position="27"/>
    </location>
</feature>
<sequence length="311" mass="33583">MQSFLKFNNIALGLLGALVLGMPAAQALNIGVSPSRIEIKVNNQGRSQSIRVVNYSSETAEFKTTVNSWVMNDKNKLQEVAGDAQSLAQWIVFTPSQFKVPPGGSQTVRFSVRPKVQPSPGEHRAIISFEEVSPTPQAAKGSVRVVGKVGVVVYASVGEIKRIGTLNSVNVDTKPNAVNAAFDISNQGNGHVRLTGQYAVWPAAKYPGAEATKPIANLGKPDTKITEPVADIGFLPSTPVMPSDRRKILLEITKKLAPGNYVLDINGELNGVKIDKGIPFTVTNAPVDNNRNQNRSDSQKPRNSIRNLPRR</sequence>
<dbReference type="SUPFAM" id="SSF49354">
    <property type="entry name" value="PapD-like"/>
    <property type="match status" value="1"/>
</dbReference>